<name>M4C3T9_HYAAE</name>
<dbReference type="Proteomes" id="UP000011713">
    <property type="component" value="Unassembled WGS sequence"/>
</dbReference>
<feature type="compositionally biased region" description="Polar residues" evidence="1">
    <location>
        <begin position="138"/>
        <end position="150"/>
    </location>
</feature>
<dbReference type="AlphaFoldDB" id="M4C3T9"/>
<dbReference type="HOGENOM" id="CLU_072714_0_0_1"/>
<dbReference type="eggNOG" id="ENOG502RYWC">
    <property type="taxonomic scope" value="Eukaryota"/>
</dbReference>
<dbReference type="InterPro" id="IPR011993">
    <property type="entry name" value="PH-like_dom_sf"/>
</dbReference>
<evidence type="ECO:0000259" key="2">
    <source>
        <dbReference type="PROSITE" id="PS50003"/>
    </source>
</evidence>
<dbReference type="PANTHER" id="PTHR14336">
    <property type="entry name" value="TANDEM PH DOMAIN CONTAINING PROTEIN"/>
    <property type="match status" value="1"/>
</dbReference>
<evidence type="ECO:0000313" key="3">
    <source>
        <dbReference type="EnsemblProtists" id="HpaP813757"/>
    </source>
</evidence>
<evidence type="ECO:0000313" key="4">
    <source>
        <dbReference type="Proteomes" id="UP000011713"/>
    </source>
</evidence>
<dbReference type="PROSITE" id="PS50003">
    <property type="entry name" value="PH_DOMAIN"/>
    <property type="match status" value="2"/>
</dbReference>
<dbReference type="SUPFAM" id="SSF50729">
    <property type="entry name" value="PH domain-like"/>
    <property type="match status" value="2"/>
</dbReference>
<dbReference type="Pfam" id="PF00169">
    <property type="entry name" value="PH"/>
    <property type="match status" value="2"/>
</dbReference>
<feature type="region of interest" description="Disordered" evidence="1">
    <location>
        <begin position="121"/>
        <end position="164"/>
    </location>
</feature>
<dbReference type="InParanoid" id="M4C3T9"/>
<dbReference type="VEuPathDB" id="FungiDB:HpaG813757"/>
<accession>M4C3T9</accession>
<evidence type="ECO:0000256" key="1">
    <source>
        <dbReference type="SAM" id="MobiDB-lite"/>
    </source>
</evidence>
<proteinExistence type="predicted"/>
<dbReference type="SMART" id="SM00233">
    <property type="entry name" value="PH"/>
    <property type="match status" value="2"/>
</dbReference>
<dbReference type="EMBL" id="ABWE02002754">
    <property type="status" value="NOT_ANNOTATED_CDS"/>
    <property type="molecule type" value="Genomic_DNA"/>
</dbReference>
<dbReference type="Gene3D" id="2.30.29.30">
    <property type="entry name" value="Pleckstrin-homology domain (PH domain)/Phosphotyrosine-binding domain (PTB)"/>
    <property type="match status" value="2"/>
</dbReference>
<sequence length="262" mass="29251">MKIPMQDLKGAVFYGWLWKRGHTFKTWKKRFFLLNGAALTYYKQCCVITWDILGGGIRCLDLPVRGGLRVAQAEASDLTSFGLRITSSSGRLLYVQAGDLESRTQWLKALKDAPQRRAAQLGQEPLRQTMVSDLPSRRSCQLNDSQSPSMHSGDSSEEEGGGGEREMQGYLTIRGGLLSGWKKRFVTLQKGHLVLKRSHVVRRSSSSESKESTDKQLEVLSAAAWTGHVNGLCIRLANHKEMFAFADHDVDATMWLTALKSC</sequence>
<protein>
    <recommendedName>
        <fullName evidence="2">PH domain-containing protein</fullName>
    </recommendedName>
</protein>
<dbReference type="InterPro" id="IPR001849">
    <property type="entry name" value="PH_domain"/>
</dbReference>
<dbReference type="OMA" id="DVDASMW"/>
<organism evidence="3 4">
    <name type="scientific">Hyaloperonospora arabidopsidis (strain Emoy2)</name>
    <name type="common">Downy mildew agent</name>
    <name type="synonym">Peronospora arabidopsidis</name>
    <dbReference type="NCBI Taxonomy" id="559515"/>
    <lineage>
        <taxon>Eukaryota</taxon>
        <taxon>Sar</taxon>
        <taxon>Stramenopiles</taxon>
        <taxon>Oomycota</taxon>
        <taxon>Peronosporomycetes</taxon>
        <taxon>Peronosporales</taxon>
        <taxon>Peronosporaceae</taxon>
        <taxon>Hyaloperonospora</taxon>
    </lineage>
</organism>
<feature type="domain" description="PH" evidence="2">
    <location>
        <begin position="10"/>
        <end position="115"/>
    </location>
</feature>
<dbReference type="EnsemblProtists" id="HpaT813757">
    <property type="protein sequence ID" value="HpaP813757"/>
    <property type="gene ID" value="HpaG813757"/>
</dbReference>
<keyword evidence="4" id="KW-1185">Reference proteome</keyword>
<feature type="domain" description="PH" evidence="2">
    <location>
        <begin position="164"/>
        <end position="262"/>
    </location>
</feature>
<reference evidence="3" key="2">
    <citation type="submission" date="2015-06" db="UniProtKB">
        <authorList>
            <consortium name="EnsemblProtists"/>
        </authorList>
    </citation>
    <scope>IDENTIFICATION</scope>
    <source>
        <strain evidence="3">Emoy2</strain>
    </source>
</reference>
<dbReference type="InterPro" id="IPR051707">
    <property type="entry name" value="PI-Interact_SigTrans_Reg"/>
</dbReference>
<dbReference type="PANTHER" id="PTHR14336:SF15">
    <property type="entry name" value="DUAL ADAPTER FOR PHOSPHOTYROSINE AND 3-PHOSPHOTYROSINE AND 3-PHOSPHOINOSITIDE"/>
    <property type="match status" value="1"/>
</dbReference>
<reference evidence="4" key="1">
    <citation type="journal article" date="2010" name="Science">
        <title>Signatures of adaptation to obligate biotrophy in the Hyaloperonospora arabidopsidis genome.</title>
        <authorList>
            <person name="Baxter L."/>
            <person name="Tripathy S."/>
            <person name="Ishaque N."/>
            <person name="Boot N."/>
            <person name="Cabral A."/>
            <person name="Kemen E."/>
            <person name="Thines M."/>
            <person name="Ah-Fong A."/>
            <person name="Anderson R."/>
            <person name="Badejoko W."/>
            <person name="Bittner-Eddy P."/>
            <person name="Boore J.L."/>
            <person name="Chibucos M.C."/>
            <person name="Coates M."/>
            <person name="Dehal P."/>
            <person name="Delehaunty K."/>
            <person name="Dong S."/>
            <person name="Downton P."/>
            <person name="Dumas B."/>
            <person name="Fabro G."/>
            <person name="Fronick C."/>
            <person name="Fuerstenberg S.I."/>
            <person name="Fulton L."/>
            <person name="Gaulin E."/>
            <person name="Govers F."/>
            <person name="Hughes L."/>
            <person name="Humphray S."/>
            <person name="Jiang R.H."/>
            <person name="Judelson H."/>
            <person name="Kamoun S."/>
            <person name="Kyung K."/>
            <person name="Meijer H."/>
            <person name="Minx P."/>
            <person name="Morris P."/>
            <person name="Nelson J."/>
            <person name="Phuntumart V."/>
            <person name="Qutob D."/>
            <person name="Rehmany A."/>
            <person name="Rougon-Cardoso A."/>
            <person name="Ryden P."/>
            <person name="Torto-Alalibo T."/>
            <person name="Studholme D."/>
            <person name="Wang Y."/>
            <person name="Win J."/>
            <person name="Wood J."/>
            <person name="Clifton S.W."/>
            <person name="Rogers J."/>
            <person name="Van den Ackerveken G."/>
            <person name="Jones J.D."/>
            <person name="McDowell J.M."/>
            <person name="Beynon J."/>
            <person name="Tyler B.M."/>
        </authorList>
    </citation>
    <scope>NUCLEOTIDE SEQUENCE [LARGE SCALE GENOMIC DNA]</scope>
    <source>
        <strain evidence="4">Emoy2</strain>
    </source>
</reference>